<dbReference type="InterPro" id="IPR025659">
    <property type="entry name" value="Tubby-like_C"/>
</dbReference>
<comment type="caution">
    <text evidence="2">The sequence shown here is derived from an EMBL/GenBank/DDBJ whole genome shotgun (WGS) entry which is preliminary data.</text>
</comment>
<organism evidence="2 3">
    <name type="scientific">Lactiplantibacillus dongliensis</name>
    <dbReference type="NCBI Taxonomy" id="2559919"/>
    <lineage>
        <taxon>Bacteria</taxon>
        <taxon>Bacillati</taxon>
        <taxon>Bacillota</taxon>
        <taxon>Bacilli</taxon>
        <taxon>Lactobacillales</taxon>
        <taxon>Lactobacillaceae</taxon>
        <taxon>Lactiplantibacillus</taxon>
    </lineage>
</organism>
<dbReference type="Pfam" id="PF04525">
    <property type="entry name" value="LOR"/>
    <property type="match status" value="1"/>
</dbReference>
<gene>
    <name evidence="2" type="ORF">ACFP3T_10270</name>
</gene>
<protein>
    <submittedName>
        <fullName evidence="2">LURP-one-related/scramblase family protein</fullName>
    </submittedName>
</protein>
<reference evidence="3" key="1">
    <citation type="journal article" date="2019" name="Int. J. Syst. Evol. Microbiol.">
        <title>The Global Catalogue of Microorganisms (GCM) 10K type strain sequencing project: providing services to taxonomists for standard genome sequencing and annotation.</title>
        <authorList>
            <consortium name="The Broad Institute Genomics Platform"/>
            <consortium name="The Broad Institute Genome Sequencing Center for Infectious Disease"/>
            <person name="Wu L."/>
            <person name="Ma J."/>
        </authorList>
    </citation>
    <scope>NUCLEOTIDE SEQUENCE [LARGE SCALE GENOMIC DNA]</scope>
    <source>
        <strain evidence="3">CCM 8932</strain>
    </source>
</reference>
<dbReference type="InterPro" id="IPR007612">
    <property type="entry name" value="LOR"/>
</dbReference>
<dbReference type="RefSeq" id="WP_171001007.1">
    <property type="nucleotide sequence ID" value="NZ_BJDK01000003.1"/>
</dbReference>
<sequence>MRQLYLNQKVWSVREKFAVLDHQDHPVYQAVGSLFKIPKHFDILDLHDHIVATVIKQPFSWLPRFYLKIGDQQVATIQKRFTFFKPRYDLVAAGLTVTGDFWDMNFDVSRKGQLVGRVAKRWFSIGDKYEMTIQDSADELLIVGLVIAIDYVKRVEAAAASSSASN</sequence>
<evidence type="ECO:0000256" key="1">
    <source>
        <dbReference type="ARBA" id="ARBA00005437"/>
    </source>
</evidence>
<name>A0ABW1R9C0_9LACO</name>
<evidence type="ECO:0000313" key="3">
    <source>
        <dbReference type="Proteomes" id="UP001596253"/>
    </source>
</evidence>
<dbReference type="SUPFAM" id="SSF54518">
    <property type="entry name" value="Tubby C-terminal domain-like"/>
    <property type="match status" value="1"/>
</dbReference>
<evidence type="ECO:0000313" key="2">
    <source>
        <dbReference type="EMBL" id="MFC6165055.1"/>
    </source>
</evidence>
<comment type="similarity">
    <text evidence="1">Belongs to the LOR family.</text>
</comment>
<accession>A0ABW1R9C0</accession>
<dbReference type="EMBL" id="JBHSSD010000042">
    <property type="protein sequence ID" value="MFC6165055.1"/>
    <property type="molecule type" value="Genomic_DNA"/>
</dbReference>
<dbReference type="InterPro" id="IPR038595">
    <property type="entry name" value="LOR_sf"/>
</dbReference>
<proteinExistence type="inferred from homology"/>
<keyword evidence="3" id="KW-1185">Reference proteome</keyword>
<dbReference type="Proteomes" id="UP001596253">
    <property type="component" value="Unassembled WGS sequence"/>
</dbReference>
<dbReference type="Gene3D" id="2.40.160.200">
    <property type="entry name" value="LURP1-related"/>
    <property type="match status" value="1"/>
</dbReference>